<protein>
    <submittedName>
        <fullName evidence="2">Uncharacterized protein</fullName>
    </submittedName>
</protein>
<dbReference type="EMBL" id="BQNB010014243">
    <property type="protein sequence ID" value="GJT25823.1"/>
    <property type="molecule type" value="Genomic_DNA"/>
</dbReference>
<name>A0ABQ5CGL7_9ASTR</name>
<feature type="region of interest" description="Disordered" evidence="1">
    <location>
        <begin position="55"/>
        <end position="105"/>
    </location>
</feature>
<evidence type="ECO:0000313" key="3">
    <source>
        <dbReference type="Proteomes" id="UP001151760"/>
    </source>
</evidence>
<feature type="compositionally biased region" description="Acidic residues" evidence="1">
    <location>
        <begin position="79"/>
        <end position="105"/>
    </location>
</feature>
<reference evidence="2" key="2">
    <citation type="submission" date="2022-01" db="EMBL/GenBank/DDBJ databases">
        <authorList>
            <person name="Yamashiro T."/>
            <person name="Shiraishi A."/>
            <person name="Satake H."/>
            <person name="Nakayama K."/>
        </authorList>
    </citation>
    <scope>NUCLEOTIDE SEQUENCE</scope>
</reference>
<proteinExistence type="predicted"/>
<gene>
    <name evidence="2" type="ORF">Tco_0895760</name>
</gene>
<sequence>MKTPESPHTLASTHFTSGISISPTVMLRSQRIIDTYITKVATSLDSTFCKRFRSSYETSPSSSPPELPLQKRSRGTSEFVEDDEVEDEDEEVEESLDFDSESEDAGGDTWVLLRDEESCYRGIGLWGVETSRDALWEGRCLVYSRLGLTVDVPAYPTTHHLSSDTCTSPECRSNSLPISLTPSIDLTYFITPDTLIVPSLVASPAMAETEIFLTELGAQVEIQEGLIHDHIVRLGSFILTFCFERYDRDIGEFFTSPGVHRQVSLDTHKSALWHAISDTAMENWGVALQITEERHARLGFLAEFVASMRRRAEPMRRSVDVWI</sequence>
<comment type="caution">
    <text evidence="2">The sequence shown here is derived from an EMBL/GenBank/DDBJ whole genome shotgun (WGS) entry which is preliminary data.</text>
</comment>
<evidence type="ECO:0000256" key="1">
    <source>
        <dbReference type="SAM" id="MobiDB-lite"/>
    </source>
</evidence>
<dbReference type="Proteomes" id="UP001151760">
    <property type="component" value="Unassembled WGS sequence"/>
</dbReference>
<organism evidence="2 3">
    <name type="scientific">Tanacetum coccineum</name>
    <dbReference type="NCBI Taxonomy" id="301880"/>
    <lineage>
        <taxon>Eukaryota</taxon>
        <taxon>Viridiplantae</taxon>
        <taxon>Streptophyta</taxon>
        <taxon>Embryophyta</taxon>
        <taxon>Tracheophyta</taxon>
        <taxon>Spermatophyta</taxon>
        <taxon>Magnoliopsida</taxon>
        <taxon>eudicotyledons</taxon>
        <taxon>Gunneridae</taxon>
        <taxon>Pentapetalae</taxon>
        <taxon>asterids</taxon>
        <taxon>campanulids</taxon>
        <taxon>Asterales</taxon>
        <taxon>Asteraceae</taxon>
        <taxon>Asteroideae</taxon>
        <taxon>Anthemideae</taxon>
        <taxon>Anthemidinae</taxon>
        <taxon>Tanacetum</taxon>
    </lineage>
</organism>
<evidence type="ECO:0000313" key="2">
    <source>
        <dbReference type="EMBL" id="GJT25823.1"/>
    </source>
</evidence>
<accession>A0ABQ5CGL7</accession>
<reference evidence="2" key="1">
    <citation type="journal article" date="2022" name="Int. J. Mol. Sci.">
        <title>Draft Genome of Tanacetum Coccineum: Genomic Comparison of Closely Related Tanacetum-Family Plants.</title>
        <authorList>
            <person name="Yamashiro T."/>
            <person name="Shiraishi A."/>
            <person name="Nakayama K."/>
            <person name="Satake H."/>
        </authorList>
    </citation>
    <scope>NUCLEOTIDE SEQUENCE</scope>
</reference>
<keyword evidence="3" id="KW-1185">Reference proteome</keyword>